<keyword evidence="4 6" id="KW-1133">Transmembrane helix</keyword>
<evidence type="ECO:0000256" key="2">
    <source>
        <dbReference type="ARBA" id="ARBA00010199"/>
    </source>
</evidence>
<sequence>MIGQAVGKKQPRQLEQTLRYISELGFATAAMLTVGIFALGPTVIDLLTTAQTVRETSQIYLIWAAAAPVVSVWCFLLDGVFIGATCTKEMRNAMIASLMIYLAAFYLLTPHWNNHGLWLSLMIYYIARALTLLVYLGNVRRRVQAHH</sequence>
<dbReference type="InterPro" id="IPR044644">
    <property type="entry name" value="DinF-like"/>
</dbReference>
<organism evidence="7">
    <name type="scientific">marine metagenome</name>
    <dbReference type="NCBI Taxonomy" id="408172"/>
    <lineage>
        <taxon>unclassified sequences</taxon>
        <taxon>metagenomes</taxon>
        <taxon>ecological metagenomes</taxon>
    </lineage>
</organism>
<dbReference type="Pfam" id="PF01554">
    <property type="entry name" value="MatE"/>
    <property type="match status" value="1"/>
</dbReference>
<dbReference type="EMBL" id="UINC01141367">
    <property type="protein sequence ID" value="SVD29059.1"/>
    <property type="molecule type" value="Genomic_DNA"/>
</dbReference>
<dbReference type="AlphaFoldDB" id="A0A382U422"/>
<dbReference type="PANTHER" id="PTHR42893">
    <property type="entry name" value="PROTEIN DETOXIFICATION 44, CHLOROPLASTIC-RELATED"/>
    <property type="match status" value="1"/>
</dbReference>
<accession>A0A382U422</accession>
<gene>
    <name evidence="7" type="ORF">METZ01_LOCUS381913</name>
</gene>
<evidence type="ECO:0000256" key="4">
    <source>
        <dbReference type="ARBA" id="ARBA00022989"/>
    </source>
</evidence>
<keyword evidence="3 6" id="KW-0812">Transmembrane</keyword>
<evidence type="ECO:0000256" key="1">
    <source>
        <dbReference type="ARBA" id="ARBA00004141"/>
    </source>
</evidence>
<feature type="transmembrane region" description="Helical" evidence="6">
    <location>
        <begin position="118"/>
        <end position="137"/>
    </location>
</feature>
<protein>
    <recommendedName>
        <fullName evidence="8">Polysaccharide biosynthesis protein C-terminal domain-containing protein</fullName>
    </recommendedName>
</protein>
<evidence type="ECO:0000256" key="5">
    <source>
        <dbReference type="ARBA" id="ARBA00023136"/>
    </source>
</evidence>
<dbReference type="GO" id="GO:0015297">
    <property type="term" value="F:antiporter activity"/>
    <property type="evidence" value="ECO:0007669"/>
    <property type="project" value="InterPro"/>
</dbReference>
<evidence type="ECO:0000256" key="3">
    <source>
        <dbReference type="ARBA" id="ARBA00022692"/>
    </source>
</evidence>
<keyword evidence="5 6" id="KW-0472">Membrane</keyword>
<proteinExistence type="inferred from homology"/>
<dbReference type="GO" id="GO:0042910">
    <property type="term" value="F:xenobiotic transmembrane transporter activity"/>
    <property type="evidence" value="ECO:0007669"/>
    <property type="project" value="InterPro"/>
</dbReference>
<dbReference type="InterPro" id="IPR002528">
    <property type="entry name" value="MATE_fam"/>
</dbReference>
<evidence type="ECO:0008006" key="8">
    <source>
        <dbReference type="Google" id="ProtNLM"/>
    </source>
</evidence>
<dbReference type="GO" id="GO:0005886">
    <property type="term" value="C:plasma membrane"/>
    <property type="evidence" value="ECO:0007669"/>
    <property type="project" value="TreeGrafter"/>
</dbReference>
<comment type="similarity">
    <text evidence="2">Belongs to the multi antimicrobial extrusion (MATE) (TC 2.A.66.1) family.</text>
</comment>
<dbReference type="PANTHER" id="PTHR42893:SF46">
    <property type="entry name" value="PROTEIN DETOXIFICATION 44, CHLOROPLASTIC"/>
    <property type="match status" value="1"/>
</dbReference>
<evidence type="ECO:0000313" key="7">
    <source>
        <dbReference type="EMBL" id="SVD29059.1"/>
    </source>
</evidence>
<feature type="transmembrane region" description="Helical" evidence="6">
    <location>
        <begin position="93"/>
        <end position="112"/>
    </location>
</feature>
<comment type="subcellular location">
    <subcellularLocation>
        <location evidence="1">Membrane</location>
        <topology evidence="1">Multi-pass membrane protein</topology>
    </subcellularLocation>
</comment>
<reference evidence="7" key="1">
    <citation type="submission" date="2018-05" db="EMBL/GenBank/DDBJ databases">
        <authorList>
            <person name="Lanie J.A."/>
            <person name="Ng W.-L."/>
            <person name="Kazmierczak K.M."/>
            <person name="Andrzejewski T.M."/>
            <person name="Davidsen T.M."/>
            <person name="Wayne K.J."/>
            <person name="Tettelin H."/>
            <person name="Glass J.I."/>
            <person name="Rusch D."/>
            <person name="Podicherti R."/>
            <person name="Tsui H.-C.T."/>
            <person name="Winkler M.E."/>
        </authorList>
    </citation>
    <scope>NUCLEOTIDE SEQUENCE</scope>
</reference>
<feature type="transmembrane region" description="Helical" evidence="6">
    <location>
        <begin position="60"/>
        <end position="81"/>
    </location>
</feature>
<name>A0A382U422_9ZZZZ</name>
<evidence type="ECO:0000256" key="6">
    <source>
        <dbReference type="SAM" id="Phobius"/>
    </source>
</evidence>
<feature type="transmembrane region" description="Helical" evidence="6">
    <location>
        <begin position="20"/>
        <end position="40"/>
    </location>
</feature>